<accession>B7PBP8</accession>
<evidence type="ECO:0000256" key="3">
    <source>
        <dbReference type="ARBA" id="ARBA00022679"/>
    </source>
</evidence>
<dbReference type="InterPro" id="IPR002076">
    <property type="entry name" value="ELO_fam"/>
</dbReference>
<comment type="subcellular location">
    <subcellularLocation>
        <location evidence="1">Membrane</location>
        <topology evidence="1">Multi-pass membrane protein</topology>
    </subcellularLocation>
</comment>
<reference evidence="11" key="2">
    <citation type="submission" date="2020-05" db="UniProtKB">
        <authorList>
            <consortium name="EnsemblMetazoa"/>
        </authorList>
    </citation>
    <scope>IDENTIFICATION</scope>
    <source>
        <strain evidence="11">wikel</strain>
    </source>
</reference>
<evidence type="ECO:0000256" key="6">
    <source>
        <dbReference type="ARBA" id="ARBA00022989"/>
    </source>
</evidence>
<keyword evidence="5" id="KW-0276">Fatty acid metabolism</keyword>
<reference evidence="10 12" key="1">
    <citation type="submission" date="2008-03" db="EMBL/GenBank/DDBJ databases">
        <title>Annotation of Ixodes scapularis.</title>
        <authorList>
            <consortium name="Ixodes scapularis Genome Project Consortium"/>
            <person name="Caler E."/>
            <person name="Hannick L.I."/>
            <person name="Bidwell S."/>
            <person name="Joardar V."/>
            <person name="Thiagarajan M."/>
            <person name="Amedeo P."/>
            <person name="Galinsky K.J."/>
            <person name="Schobel S."/>
            <person name="Inman J."/>
            <person name="Hostetler J."/>
            <person name="Miller J."/>
            <person name="Hammond M."/>
            <person name="Megy K."/>
            <person name="Lawson D."/>
            <person name="Kodira C."/>
            <person name="Sutton G."/>
            <person name="Meyer J."/>
            <person name="Hill C.A."/>
            <person name="Birren B."/>
            <person name="Nene V."/>
            <person name="Collins F."/>
            <person name="Alarcon-Chaidez F."/>
            <person name="Wikel S."/>
            <person name="Strausberg R."/>
        </authorList>
    </citation>
    <scope>NUCLEOTIDE SEQUENCE [LARGE SCALE GENOMIC DNA]</scope>
    <source>
        <strain evidence="12">Wikel</strain>
        <strain evidence="10">Wikel colony</strain>
    </source>
</reference>
<keyword evidence="9" id="KW-0275">Fatty acid biosynthesis</keyword>
<dbReference type="PaxDb" id="6945-B7PBP8"/>
<evidence type="ECO:0000256" key="5">
    <source>
        <dbReference type="ARBA" id="ARBA00022832"/>
    </source>
</evidence>
<keyword evidence="6" id="KW-1133">Transmembrane helix</keyword>
<dbReference type="GO" id="GO:0006633">
    <property type="term" value="P:fatty acid biosynthetic process"/>
    <property type="evidence" value="ECO:0007669"/>
    <property type="project" value="UniProtKB-KW"/>
</dbReference>
<dbReference type="InParanoid" id="B7PBP8"/>
<evidence type="ECO:0000256" key="4">
    <source>
        <dbReference type="ARBA" id="ARBA00022692"/>
    </source>
</evidence>
<dbReference type="EMBL" id="ABJB011086683">
    <property type="status" value="NOT_ANNOTATED_CDS"/>
    <property type="molecule type" value="Genomic_DNA"/>
</dbReference>
<dbReference type="HOGENOM" id="CLU_2560810_0_0_1"/>
<keyword evidence="3" id="KW-0808">Transferase</keyword>
<keyword evidence="8" id="KW-0472">Membrane</keyword>
<dbReference type="GO" id="GO:0009922">
    <property type="term" value="F:fatty acid elongase activity"/>
    <property type="evidence" value="ECO:0007669"/>
    <property type="project" value="InterPro"/>
</dbReference>
<evidence type="ECO:0000256" key="9">
    <source>
        <dbReference type="ARBA" id="ARBA00023160"/>
    </source>
</evidence>
<evidence type="ECO:0000313" key="10">
    <source>
        <dbReference type="EMBL" id="EEC04020.1"/>
    </source>
</evidence>
<proteinExistence type="predicted"/>
<keyword evidence="4" id="KW-0812">Transmembrane</keyword>
<keyword evidence="2" id="KW-0444">Lipid biosynthesis</keyword>
<gene>
    <name evidence="10" type="ORF">IscW_ISCW002963</name>
</gene>
<dbReference type="AlphaFoldDB" id="B7PBP8"/>
<sequence>MIPLAFGYLFAERFGGPRWMENRKPYKLKSAIMAYDLLQVIANAFLFVQYTRHSYLGGYYSVFCQGMRYSRGNNAMVILTLV</sequence>
<evidence type="ECO:0000256" key="1">
    <source>
        <dbReference type="ARBA" id="ARBA00004141"/>
    </source>
</evidence>
<dbReference type="VEuPathDB" id="VectorBase:ISCW002963"/>
<name>B7PBP8_IXOSC</name>
<evidence type="ECO:0000313" key="11">
    <source>
        <dbReference type="EnsemblMetazoa" id="ISCW002963-PA"/>
    </source>
</evidence>
<organism>
    <name type="scientific">Ixodes scapularis</name>
    <name type="common">Black-legged tick</name>
    <name type="synonym">Deer tick</name>
    <dbReference type="NCBI Taxonomy" id="6945"/>
    <lineage>
        <taxon>Eukaryota</taxon>
        <taxon>Metazoa</taxon>
        <taxon>Ecdysozoa</taxon>
        <taxon>Arthropoda</taxon>
        <taxon>Chelicerata</taxon>
        <taxon>Arachnida</taxon>
        <taxon>Acari</taxon>
        <taxon>Parasitiformes</taxon>
        <taxon>Ixodida</taxon>
        <taxon>Ixodoidea</taxon>
        <taxon>Ixodidae</taxon>
        <taxon>Ixodinae</taxon>
        <taxon>Ixodes</taxon>
    </lineage>
</organism>
<evidence type="ECO:0000256" key="8">
    <source>
        <dbReference type="ARBA" id="ARBA00023136"/>
    </source>
</evidence>
<dbReference type="GO" id="GO:0016020">
    <property type="term" value="C:membrane"/>
    <property type="evidence" value="ECO:0007669"/>
    <property type="project" value="UniProtKB-SubCell"/>
</dbReference>
<dbReference type="Proteomes" id="UP000001555">
    <property type="component" value="Unassembled WGS sequence"/>
</dbReference>
<evidence type="ECO:0000256" key="7">
    <source>
        <dbReference type="ARBA" id="ARBA00023098"/>
    </source>
</evidence>
<dbReference type="Pfam" id="PF01151">
    <property type="entry name" value="ELO"/>
    <property type="match status" value="1"/>
</dbReference>
<evidence type="ECO:0000313" key="12">
    <source>
        <dbReference type="Proteomes" id="UP000001555"/>
    </source>
</evidence>
<keyword evidence="7" id="KW-0443">Lipid metabolism</keyword>
<dbReference type="VEuPathDB" id="VectorBase:ISCI002963"/>
<evidence type="ECO:0000256" key="2">
    <source>
        <dbReference type="ARBA" id="ARBA00022516"/>
    </source>
</evidence>
<protein>
    <submittedName>
        <fullName evidence="11">Elongation of very long chain fatty acids protein</fullName>
    </submittedName>
</protein>
<keyword evidence="12" id="KW-1185">Reference proteome</keyword>
<dbReference type="EnsemblMetazoa" id="ISCW002963-RA">
    <property type="protein sequence ID" value="ISCW002963-PA"/>
    <property type="gene ID" value="ISCW002963"/>
</dbReference>
<dbReference type="EMBL" id="DS678520">
    <property type="protein sequence ID" value="EEC04020.1"/>
    <property type="molecule type" value="Genomic_DNA"/>
</dbReference>